<organism evidence="2 3">
    <name type="scientific">Protopolystoma xenopodis</name>
    <dbReference type="NCBI Taxonomy" id="117903"/>
    <lineage>
        <taxon>Eukaryota</taxon>
        <taxon>Metazoa</taxon>
        <taxon>Spiralia</taxon>
        <taxon>Lophotrochozoa</taxon>
        <taxon>Platyhelminthes</taxon>
        <taxon>Monogenea</taxon>
        <taxon>Polyopisthocotylea</taxon>
        <taxon>Polystomatidea</taxon>
        <taxon>Polystomatidae</taxon>
        <taxon>Protopolystoma</taxon>
    </lineage>
</organism>
<keyword evidence="1" id="KW-1133">Transmembrane helix</keyword>
<dbReference type="Proteomes" id="UP000784294">
    <property type="component" value="Unassembled WGS sequence"/>
</dbReference>
<proteinExistence type="predicted"/>
<gene>
    <name evidence="2" type="ORF">PXEA_LOCUS33055</name>
</gene>
<evidence type="ECO:0000256" key="1">
    <source>
        <dbReference type="SAM" id="Phobius"/>
    </source>
</evidence>
<name>A0A3S5AWQ6_9PLAT</name>
<dbReference type="EMBL" id="CAAALY010261929">
    <property type="protein sequence ID" value="VEL39615.1"/>
    <property type="molecule type" value="Genomic_DNA"/>
</dbReference>
<evidence type="ECO:0000313" key="3">
    <source>
        <dbReference type="Proteomes" id="UP000784294"/>
    </source>
</evidence>
<reference evidence="2" key="1">
    <citation type="submission" date="2018-11" db="EMBL/GenBank/DDBJ databases">
        <authorList>
            <consortium name="Pathogen Informatics"/>
        </authorList>
    </citation>
    <scope>NUCLEOTIDE SEQUENCE</scope>
</reference>
<feature type="transmembrane region" description="Helical" evidence="1">
    <location>
        <begin position="64"/>
        <end position="86"/>
    </location>
</feature>
<protein>
    <submittedName>
        <fullName evidence="2">Uncharacterized protein</fullName>
    </submittedName>
</protein>
<evidence type="ECO:0000313" key="2">
    <source>
        <dbReference type="EMBL" id="VEL39615.1"/>
    </source>
</evidence>
<keyword evidence="3" id="KW-1185">Reference proteome</keyword>
<accession>A0A3S5AWQ6</accession>
<sequence length="89" mass="9830">MGKMVTKAGIAAVDDVVIVWRLLRLLSEDGDCPAIADPGACAVNNDDDDTVWQMALLGRSIVRYFTNTFFIFSAALLGFQPIRVYLETF</sequence>
<keyword evidence="1" id="KW-0812">Transmembrane</keyword>
<keyword evidence="1" id="KW-0472">Membrane</keyword>
<comment type="caution">
    <text evidence="2">The sequence shown here is derived from an EMBL/GenBank/DDBJ whole genome shotgun (WGS) entry which is preliminary data.</text>
</comment>
<dbReference type="AlphaFoldDB" id="A0A3S5AWQ6"/>